<evidence type="ECO:0000313" key="3">
    <source>
        <dbReference type="Proteomes" id="UP000554482"/>
    </source>
</evidence>
<feature type="non-terminal residue" evidence="2">
    <location>
        <position position="144"/>
    </location>
</feature>
<sequence length="144" mass="16692">MNELQEKTDEYGDLLSLIQHYMGHQPPDVLCDAACQVLSLLKHEKIDKDKKEIEDRLNKTELLKDGDEKKKLQLFNFENLADLKRGFLKADEKIDLEFPKGSIAQLKNGYLEVNVPPMMRKPLDCDEVFVKVDEMPDWAQPAFE</sequence>
<evidence type="ECO:0000313" key="2">
    <source>
        <dbReference type="EMBL" id="KAF5198800.1"/>
    </source>
</evidence>
<dbReference type="Proteomes" id="UP000554482">
    <property type="component" value="Unassembled WGS sequence"/>
</dbReference>
<proteinExistence type="predicted"/>
<dbReference type="AlphaFoldDB" id="A0A7J6WQB2"/>
<reference evidence="2 3" key="1">
    <citation type="submission" date="2020-06" db="EMBL/GenBank/DDBJ databases">
        <title>Transcriptomic and genomic resources for Thalictrum thalictroides and T. hernandezii: Facilitating candidate gene discovery in an emerging model plant lineage.</title>
        <authorList>
            <person name="Arias T."/>
            <person name="Riano-Pachon D.M."/>
            <person name="Di Stilio V.S."/>
        </authorList>
    </citation>
    <scope>NUCLEOTIDE SEQUENCE [LARGE SCALE GENOMIC DNA]</scope>
    <source>
        <strain evidence="3">cv. WT478/WT964</strain>
        <tissue evidence="2">Leaves</tissue>
    </source>
</reference>
<accession>A0A7J6WQB2</accession>
<name>A0A7J6WQB2_THATH</name>
<keyword evidence="1" id="KW-0175">Coiled coil</keyword>
<feature type="coiled-coil region" evidence="1">
    <location>
        <begin position="43"/>
        <end position="70"/>
    </location>
</feature>
<evidence type="ECO:0000256" key="1">
    <source>
        <dbReference type="SAM" id="Coils"/>
    </source>
</evidence>
<organism evidence="2 3">
    <name type="scientific">Thalictrum thalictroides</name>
    <name type="common">Rue-anemone</name>
    <name type="synonym">Anemone thalictroides</name>
    <dbReference type="NCBI Taxonomy" id="46969"/>
    <lineage>
        <taxon>Eukaryota</taxon>
        <taxon>Viridiplantae</taxon>
        <taxon>Streptophyta</taxon>
        <taxon>Embryophyta</taxon>
        <taxon>Tracheophyta</taxon>
        <taxon>Spermatophyta</taxon>
        <taxon>Magnoliopsida</taxon>
        <taxon>Ranunculales</taxon>
        <taxon>Ranunculaceae</taxon>
        <taxon>Thalictroideae</taxon>
        <taxon>Thalictrum</taxon>
    </lineage>
</organism>
<comment type="caution">
    <text evidence="2">The sequence shown here is derived from an EMBL/GenBank/DDBJ whole genome shotgun (WGS) entry which is preliminary data.</text>
</comment>
<keyword evidence="3" id="KW-1185">Reference proteome</keyword>
<protein>
    <submittedName>
        <fullName evidence="2">Uncharacterized protein</fullName>
    </submittedName>
</protein>
<dbReference type="EMBL" id="JABWDY010012811">
    <property type="protein sequence ID" value="KAF5198800.1"/>
    <property type="molecule type" value="Genomic_DNA"/>
</dbReference>
<gene>
    <name evidence="2" type="ORF">FRX31_011613</name>
</gene>